<dbReference type="PANTHER" id="PTHR11702:SF31">
    <property type="entry name" value="MITOCHONDRIAL RIBOSOME-ASSOCIATED GTPASE 2"/>
    <property type="match status" value="1"/>
</dbReference>
<dbReference type="InterPro" id="IPR036726">
    <property type="entry name" value="GTP1_OBG_dom_sf"/>
</dbReference>
<dbReference type="EMBL" id="CP103423">
    <property type="protein sequence ID" value="UWD34153.1"/>
    <property type="molecule type" value="Genomic_DNA"/>
</dbReference>
<dbReference type="NCBIfam" id="NF008956">
    <property type="entry name" value="PRK12299.1"/>
    <property type="match status" value="1"/>
</dbReference>
<dbReference type="InterPro" id="IPR005225">
    <property type="entry name" value="Small_GTP-bd"/>
</dbReference>
<evidence type="ECO:0000259" key="11">
    <source>
        <dbReference type="PROSITE" id="PS51881"/>
    </source>
</evidence>
<dbReference type="PRINTS" id="PR00326">
    <property type="entry name" value="GTP1OBG"/>
</dbReference>
<dbReference type="PROSITE" id="PS51710">
    <property type="entry name" value="G_OBG"/>
    <property type="match status" value="1"/>
</dbReference>
<feature type="binding site" evidence="9">
    <location>
        <begin position="163"/>
        <end position="170"/>
    </location>
    <ligand>
        <name>GTP</name>
        <dbReference type="ChEBI" id="CHEBI:37565"/>
    </ligand>
</feature>
<dbReference type="PROSITE" id="PS51883">
    <property type="entry name" value="OBG"/>
    <property type="match status" value="1"/>
</dbReference>
<dbReference type="InterPro" id="IPR006169">
    <property type="entry name" value="GTP1_OBG_dom"/>
</dbReference>
<reference evidence="13" key="1">
    <citation type="submission" date="2022-08" db="EMBL/GenBank/DDBJ databases">
        <title>Complete genome sequence of Mycoplasma molare type strain H 542.</title>
        <authorList>
            <person name="Spergser J."/>
        </authorList>
    </citation>
    <scope>NUCLEOTIDE SEQUENCE</scope>
    <source>
        <strain evidence="13">H 542</strain>
    </source>
</reference>
<proteinExistence type="inferred from homology"/>
<dbReference type="InterPro" id="IPR036346">
    <property type="entry name" value="GTP-bd_prot_GTP1/OBG_C_sf"/>
</dbReference>
<keyword evidence="7 9" id="KW-0460">Magnesium</keyword>
<dbReference type="SUPFAM" id="SSF82051">
    <property type="entry name" value="Obg GTP-binding protein N-terminal domain"/>
    <property type="match status" value="1"/>
</dbReference>
<feature type="domain" description="Obg" evidence="12">
    <location>
        <begin position="1"/>
        <end position="156"/>
    </location>
</feature>
<evidence type="ECO:0000256" key="7">
    <source>
        <dbReference type="ARBA" id="ARBA00022842"/>
    </source>
</evidence>
<dbReference type="Pfam" id="PF01018">
    <property type="entry name" value="GTP1_OBG"/>
    <property type="match status" value="1"/>
</dbReference>
<sequence length="418" mass="46857">MKFIDEVKIKVQAGKGGNGMIAFRREAHVDRGGPDGGDGGDGGSIYFVGDSGMNTLLPLYLKKIIKGNDGENGRRKNQYGAAGKDIYIKVPIGTLVYDGNRLMHDIITEDNYLVAKGGKGGRGNTKFKSSKNTAPKISENGDPGEKFNLTLNLKVLADVGFVGKPSAGKSTILSKISNAKPKIADYHFTTLVPQLGLVKSYENSFVAADLPGLIQGAAQGKGLGIQFLKHIERCRVIAHIIDFGDENKDPIKDYQEINKEIKEYNLNLENRKQIIVANKSDQECFKEKVQYFKNNIKDVDIIEISALENKNIEILKSSLWEALQKEKTPIFEKTFSEVTITLNKYHEVKKIHEGLFEVFGPEVEEIYNKIPIVSHDNLIRFNMKLKELGVWNELLELNVQKGDVVRIYDYEFVWEDEI</sequence>
<evidence type="ECO:0000256" key="4">
    <source>
        <dbReference type="ARBA" id="ARBA00022723"/>
    </source>
</evidence>
<evidence type="ECO:0000313" key="14">
    <source>
        <dbReference type="Proteomes" id="UP001058364"/>
    </source>
</evidence>
<dbReference type="InterPro" id="IPR014100">
    <property type="entry name" value="GTP-bd_Obg/CgtA"/>
</dbReference>
<dbReference type="InterPro" id="IPR027417">
    <property type="entry name" value="P-loop_NTPase"/>
</dbReference>
<name>A0ABY5TU14_9BACT</name>
<evidence type="ECO:0000313" key="13">
    <source>
        <dbReference type="EMBL" id="UWD34153.1"/>
    </source>
</evidence>
<dbReference type="NCBIfam" id="TIGR03595">
    <property type="entry name" value="Obg_CgtA_exten"/>
    <property type="match status" value="1"/>
</dbReference>
<comment type="subcellular location">
    <subcellularLocation>
        <location evidence="9">Cytoplasm</location>
    </subcellularLocation>
</comment>
<dbReference type="Gene3D" id="3.30.300.350">
    <property type="entry name" value="GTP-binding protein OBG, C-terminal domain"/>
    <property type="match status" value="1"/>
</dbReference>
<feature type="domain" description="OBG-type G" evidence="10">
    <location>
        <begin position="157"/>
        <end position="324"/>
    </location>
</feature>
<evidence type="ECO:0000256" key="9">
    <source>
        <dbReference type="HAMAP-Rule" id="MF_01454"/>
    </source>
</evidence>
<dbReference type="PANTHER" id="PTHR11702">
    <property type="entry name" value="DEVELOPMENTALLY REGULATED GTP-BINDING PROTEIN-RELATED"/>
    <property type="match status" value="1"/>
</dbReference>
<evidence type="ECO:0000256" key="1">
    <source>
        <dbReference type="ARBA" id="ARBA00001946"/>
    </source>
</evidence>
<dbReference type="HAMAP" id="MF_01454">
    <property type="entry name" value="GTPase_Obg"/>
    <property type="match status" value="1"/>
</dbReference>
<gene>
    <name evidence="13" type="primary">obgE</name>
    <name evidence="9" type="synonym">obg</name>
    <name evidence="13" type="ORF">NX772_03655</name>
</gene>
<dbReference type="Proteomes" id="UP001058364">
    <property type="component" value="Chromosome"/>
</dbReference>
<feature type="binding site" evidence="9">
    <location>
        <begin position="188"/>
        <end position="192"/>
    </location>
    <ligand>
        <name>GTP</name>
        <dbReference type="ChEBI" id="CHEBI:37565"/>
    </ligand>
</feature>
<feature type="domain" description="OCT" evidence="11">
    <location>
        <begin position="332"/>
        <end position="416"/>
    </location>
</feature>
<evidence type="ECO:0000256" key="6">
    <source>
        <dbReference type="ARBA" id="ARBA00022801"/>
    </source>
</evidence>
<dbReference type="NCBIfam" id="TIGR02729">
    <property type="entry name" value="Obg_CgtA"/>
    <property type="match status" value="1"/>
</dbReference>
<evidence type="ECO:0000259" key="12">
    <source>
        <dbReference type="PROSITE" id="PS51883"/>
    </source>
</evidence>
<dbReference type="Pfam" id="PF01926">
    <property type="entry name" value="MMR_HSR1"/>
    <property type="match status" value="1"/>
</dbReference>
<dbReference type="NCBIfam" id="TIGR00231">
    <property type="entry name" value="small_GTP"/>
    <property type="match status" value="1"/>
</dbReference>
<feature type="binding site" evidence="9">
    <location>
        <position position="170"/>
    </location>
    <ligand>
        <name>Mg(2+)</name>
        <dbReference type="ChEBI" id="CHEBI:18420"/>
    </ligand>
</feature>
<dbReference type="SUPFAM" id="SSF52540">
    <property type="entry name" value="P-loop containing nucleoside triphosphate hydrolases"/>
    <property type="match status" value="1"/>
</dbReference>
<keyword evidence="3 9" id="KW-0963">Cytoplasm</keyword>
<feature type="binding site" evidence="9">
    <location>
        <begin position="278"/>
        <end position="281"/>
    </location>
    <ligand>
        <name>GTP</name>
        <dbReference type="ChEBI" id="CHEBI:37565"/>
    </ligand>
</feature>
<evidence type="ECO:0000256" key="2">
    <source>
        <dbReference type="ARBA" id="ARBA00007699"/>
    </source>
</evidence>
<dbReference type="SUPFAM" id="SSF102741">
    <property type="entry name" value="Obg GTP-binding protein C-terminal domain"/>
    <property type="match status" value="1"/>
</dbReference>
<keyword evidence="4 9" id="KW-0479">Metal-binding</keyword>
<dbReference type="InterPro" id="IPR006074">
    <property type="entry name" value="GTP1-OBG_CS"/>
</dbReference>
<organism evidence="13 14">
    <name type="scientific">Mesomycoplasma molare</name>
    <dbReference type="NCBI Taxonomy" id="171288"/>
    <lineage>
        <taxon>Bacteria</taxon>
        <taxon>Bacillati</taxon>
        <taxon>Mycoplasmatota</taxon>
        <taxon>Mycoplasmoidales</taxon>
        <taxon>Metamycoplasmataceae</taxon>
        <taxon>Mesomycoplasma</taxon>
    </lineage>
</organism>
<dbReference type="PROSITE" id="PS00905">
    <property type="entry name" value="GTP1_OBG"/>
    <property type="match status" value="1"/>
</dbReference>
<comment type="subunit">
    <text evidence="9">Monomer.</text>
</comment>
<dbReference type="CDD" id="cd01898">
    <property type="entry name" value="Obg"/>
    <property type="match status" value="1"/>
</dbReference>
<protein>
    <recommendedName>
        <fullName evidence="9">GTPase Obg</fullName>
        <ecNumber evidence="9">3.6.5.-</ecNumber>
    </recommendedName>
    <alternativeName>
        <fullName evidence="9">GTP-binding protein Obg</fullName>
    </alternativeName>
</protein>
<dbReference type="InterPro" id="IPR006073">
    <property type="entry name" value="GTP-bd"/>
</dbReference>
<dbReference type="Gene3D" id="3.40.50.300">
    <property type="entry name" value="P-loop containing nucleotide triphosphate hydrolases"/>
    <property type="match status" value="1"/>
</dbReference>
<keyword evidence="5 9" id="KW-0547">Nucleotide-binding</keyword>
<accession>A0ABY5TU14</accession>
<dbReference type="NCBIfam" id="NF008955">
    <property type="entry name" value="PRK12297.1"/>
    <property type="match status" value="1"/>
</dbReference>
<feature type="binding site" evidence="9">
    <location>
        <position position="190"/>
    </location>
    <ligand>
        <name>Mg(2+)</name>
        <dbReference type="ChEBI" id="CHEBI:18420"/>
    </ligand>
</feature>
<keyword evidence="14" id="KW-1185">Reference proteome</keyword>
<evidence type="ECO:0000256" key="5">
    <source>
        <dbReference type="ARBA" id="ARBA00022741"/>
    </source>
</evidence>
<dbReference type="InterPro" id="IPR015349">
    <property type="entry name" value="OCT_dom"/>
</dbReference>
<dbReference type="Gene3D" id="2.70.210.12">
    <property type="entry name" value="GTP1/OBG domain"/>
    <property type="match status" value="1"/>
</dbReference>
<dbReference type="PROSITE" id="PS51881">
    <property type="entry name" value="OCT"/>
    <property type="match status" value="1"/>
</dbReference>
<evidence type="ECO:0000259" key="10">
    <source>
        <dbReference type="PROSITE" id="PS51710"/>
    </source>
</evidence>
<dbReference type="PIRSF" id="PIRSF002401">
    <property type="entry name" value="GTP_bd_Obg/CgtA"/>
    <property type="match status" value="1"/>
</dbReference>
<dbReference type="InterPro" id="IPR045086">
    <property type="entry name" value="OBG_GTPase"/>
</dbReference>
<keyword evidence="6 9" id="KW-0378">Hydrolase</keyword>
<comment type="similarity">
    <text evidence="2 9">Belongs to the TRAFAC class OBG-HflX-like GTPase superfamily. OBG GTPase family.</text>
</comment>
<dbReference type="EC" id="3.6.5.-" evidence="9"/>
<evidence type="ECO:0000256" key="8">
    <source>
        <dbReference type="ARBA" id="ARBA00023134"/>
    </source>
</evidence>
<comment type="function">
    <text evidence="9">An essential GTPase which binds GTP, GDP and possibly (p)ppGpp with moderate affinity, with high nucleotide exchange rates and a fairly low GTP hydrolysis rate. Plays a role in control of the cell cycle, stress response, ribosome biogenesis and in those bacteria that undergo differentiation, in morphogenesis control.</text>
</comment>
<dbReference type="InterPro" id="IPR031167">
    <property type="entry name" value="G_OBG"/>
</dbReference>
<comment type="cofactor">
    <cofactor evidence="1 9">
        <name>Mg(2+)</name>
        <dbReference type="ChEBI" id="CHEBI:18420"/>
    </cofactor>
</comment>
<feature type="binding site" evidence="9">
    <location>
        <begin position="209"/>
        <end position="212"/>
    </location>
    <ligand>
        <name>GTP</name>
        <dbReference type="ChEBI" id="CHEBI:37565"/>
    </ligand>
</feature>
<feature type="binding site" evidence="9">
    <location>
        <begin position="305"/>
        <end position="307"/>
    </location>
    <ligand>
        <name>GTP</name>
        <dbReference type="ChEBI" id="CHEBI:37565"/>
    </ligand>
</feature>
<keyword evidence="8 9" id="KW-0342">GTP-binding</keyword>
<evidence type="ECO:0000256" key="3">
    <source>
        <dbReference type="ARBA" id="ARBA00022490"/>
    </source>
</evidence>
<dbReference type="Pfam" id="PF09269">
    <property type="entry name" value="DUF1967"/>
    <property type="match status" value="1"/>
</dbReference>
<dbReference type="RefSeq" id="WP_027123398.1">
    <property type="nucleotide sequence ID" value="NZ_CP103423.1"/>
</dbReference>